<accession>A0ABU5CLJ3</accession>
<sequence>MEKQTQAFIEKEKKSKKPKLDKAFLTMIQPQGGINFKDKYIQKGDGYEACIHVWDYPSNVSLLWLDKVMSMYDVTVVADVTTIDQDETISSINKSMVEHDVRFRSAKQESDRMDAQRGYKEMEDLYQQISEMGEVIKLLHIRLFVASPTIWELEKRWNKPYLNSIPLDLRDKYF</sequence>
<name>A0ABU5CLJ3_9BACI</name>
<proteinExistence type="predicted"/>
<dbReference type="EMBL" id="JAROCA020000003">
    <property type="protein sequence ID" value="MDY0407205.1"/>
    <property type="molecule type" value="Genomic_DNA"/>
</dbReference>
<protein>
    <submittedName>
        <fullName evidence="1">Type IV secretion system protein VirB4</fullName>
    </submittedName>
</protein>
<keyword evidence="2" id="KW-1185">Reference proteome</keyword>
<organism evidence="1 2">
    <name type="scientific">Tigheibacillus jepli</name>
    <dbReference type="NCBI Taxonomy" id="3035914"/>
    <lineage>
        <taxon>Bacteria</taxon>
        <taxon>Bacillati</taxon>
        <taxon>Bacillota</taxon>
        <taxon>Bacilli</taxon>
        <taxon>Bacillales</taxon>
        <taxon>Bacillaceae</taxon>
        <taxon>Tigheibacillus</taxon>
    </lineage>
</organism>
<dbReference type="Proteomes" id="UP001228376">
    <property type="component" value="Unassembled WGS sequence"/>
</dbReference>
<evidence type="ECO:0000313" key="2">
    <source>
        <dbReference type="Proteomes" id="UP001228376"/>
    </source>
</evidence>
<evidence type="ECO:0000313" key="1">
    <source>
        <dbReference type="EMBL" id="MDY0407205.1"/>
    </source>
</evidence>
<comment type="caution">
    <text evidence="1">The sequence shown here is derived from an EMBL/GenBank/DDBJ whole genome shotgun (WGS) entry which is preliminary data.</text>
</comment>
<gene>
    <name evidence="1" type="ORF">P5G51_019385</name>
</gene>
<reference evidence="1 2" key="1">
    <citation type="submission" date="2023-10" db="EMBL/GenBank/DDBJ databases">
        <title>179-bfca-hs.</title>
        <authorList>
            <person name="Miliotis G."/>
            <person name="Sengupta P."/>
            <person name="Hameed A."/>
            <person name="Chuvochina M."/>
            <person name="Mcdonagh F."/>
            <person name="Simpson A.C."/>
            <person name="Singh N.K."/>
            <person name="Rekha P.D."/>
            <person name="Raman K."/>
            <person name="Hugenholtz P."/>
            <person name="Venkateswaran K."/>
        </authorList>
    </citation>
    <scope>NUCLEOTIDE SEQUENCE [LARGE SCALE GENOMIC DNA]</scope>
    <source>
        <strain evidence="1 2">179-BFC-A-HS</strain>
    </source>
</reference>